<name>A0AAN9FEV7_CROPI</name>
<reference evidence="2 3" key="1">
    <citation type="submission" date="2024-01" db="EMBL/GenBank/DDBJ databases">
        <title>The genomes of 5 underutilized Papilionoideae crops provide insights into root nodulation and disease resistanc.</title>
        <authorList>
            <person name="Yuan L."/>
        </authorList>
    </citation>
    <scope>NUCLEOTIDE SEQUENCE [LARGE SCALE GENOMIC DNA]</scope>
    <source>
        <strain evidence="2">ZHUSHIDOU_FW_LH</strain>
        <tissue evidence="2">Leaf</tissue>
    </source>
</reference>
<evidence type="ECO:0000313" key="3">
    <source>
        <dbReference type="Proteomes" id="UP001372338"/>
    </source>
</evidence>
<dbReference type="AlphaFoldDB" id="A0AAN9FEV7"/>
<accession>A0AAN9FEV7</accession>
<evidence type="ECO:0000313" key="2">
    <source>
        <dbReference type="EMBL" id="KAK7274219.1"/>
    </source>
</evidence>
<feature type="region of interest" description="Disordered" evidence="1">
    <location>
        <begin position="79"/>
        <end position="105"/>
    </location>
</feature>
<dbReference type="EMBL" id="JAYWIO010000003">
    <property type="protein sequence ID" value="KAK7274219.1"/>
    <property type="molecule type" value="Genomic_DNA"/>
</dbReference>
<dbReference type="Proteomes" id="UP001372338">
    <property type="component" value="Unassembled WGS sequence"/>
</dbReference>
<protein>
    <submittedName>
        <fullName evidence="2">Uncharacterized protein</fullName>
    </submittedName>
</protein>
<comment type="caution">
    <text evidence="2">The sequence shown here is derived from an EMBL/GenBank/DDBJ whole genome shotgun (WGS) entry which is preliminary data.</text>
</comment>
<sequence>MGKSQVLMLGYRSRSGDGTAARCTLASTPTGSMTGLRSTRAASLLATGAERLTSWLLLGFLSSSSCHFSLFSAPFFSSSAADRRRRPERQRPTPTATPLTSESRPLLFFLTSQQPSAALKH</sequence>
<gene>
    <name evidence="2" type="ORF">RIF29_15300</name>
</gene>
<proteinExistence type="predicted"/>
<evidence type="ECO:0000256" key="1">
    <source>
        <dbReference type="SAM" id="MobiDB-lite"/>
    </source>
</evidence>
<keyword evidence="3" id="KW-1185">Reference proteome</keyword>
<organism evidence="2 3">
    <name type="scientific">Crotalaria pallida</name>
    <name type="common">Smooth rattlebox</name>
    <name type="synonym">Crotalaria striata</name>
    <dbReference type="NCBI Taxonomy" id="3830"/>
    <lineage>
        <taxon>Eukaryota</taxon>
        <taxon>Viridiplantae</taxon>
        <taxon>Streptophyta</taxon>
        <taxon>Embryophyta</taxon>
        <taxon>Tracheophyta</taxon>
        <taxon>Spermatophyta</taxon>
        <taxon>Magnoliopsida</taxon>
        <taxon>eudicotyledons</taxon>
        <taxon>Gunneridae</taxon>
        <taxon>Pentapetalae</taxon>
        <taxon>rosids</taxon>
        <taxon>fabids</taxon>
        <taxon>Fabales</taxon>
        <taxon>Fabaceae</taxon>
        <taxon>Papilionoideae</taxon>
        <taxon>50 kb inversion clade</taxon>
        <taxon>genistoids sensu lato</taxon>
        <taxon>core genistoids</taxon>
        <taxon>Crotalarieae</taxon>
        <taxon>Crotalaria</taxon>
    </lineage>
</organism>